<keyword evidence="1" id="KW-0805">Transcription regulation</keyword>
<dbReference type="InterPro" id="IPR010982">
    <property type="entry name" value="Lambda_DNA-bd_dom_sf"/>
</dbReference>
<dbReference type="PANTHER" id="PTHR40661:SF1">
    <property type="entry name" value="HTH CRO_C1-TYPE DOMAIN-CONTAINING PROTEIN"/>
    <property type="match status" value="1"/>
</dbReference>
<feature type="domain" description="HTH cro/C1-type" evidence="4">
    <location>
        <begin position="35"/>
        <end position="70"/>
    </location>
</feature>
<comment type="caution">
    <text evidence="5">The sequence shown here is derived from an EMBL/GenBank/DDBJ whole genome shotgun (WGS) entry which is preliminary data.</text>
</comment>
<dbReference type="Gene3D" id="1.10.260.40">
    <property type="entry name" value="lambda repressor-like DNA-binding domains"/>
    <property type="match status" value="1"/>
</dbReference>
<evidence type="ECO:0000313" key="6">
    <source>
        <dbReference type="Proteomes" id="UP000247792"/>
    </source>
</evidence>
<evidence type="ECO:0000259" key="4">
    <source>
        <dbReference type="PROSITE" id="PS50943"/>
    </source>
</evidence>
<reference evidence="5 6" key="1">
    <citation type="submission" date="2018-05" db="EMBL/GenBank/DDBJ databases">
        <title>Genomic Encyclopedia of Type Strains, Phase IV (KMG-IV): sequencing the most valuable type-strain genomes for metagenomic binning, comparative biology and taxonomic classification.</title>
        <authorList>
            <person name="Goeker M."/>
        </authorList>
    </citation>
    <scope>NUCLEOTIDE SEQUENCE [LARGE SCALE GENOMIC DNA]</scope>
    <source>
        <strain evidence="5 6">DSM 19792</strain>
    </source>
</reference>
<dbReference type="EMBL" id="QJKB01000027">
    <property type="protein sequence ID" value="PXX33933.1"/>
    <property type="molecule type" value="Genomic_DNA"/>
</dbReference>
<sequence length="230" mass="25378">MDAKTNIKYLMDKSGMNPTSLATALEKMFPDEVRVPQATIFRIVEGITKDPRTSSLAPIAKFFNISLSDLRSKDLRGLESSQPVAVNDEPLSIAAINYYAAKGSCGGGAHNEDAEPKGQLIKELGFFKKYGVKPENLAAIYADGSSMADFIVDGDMVIIDQTKTEPQSGKIFAIQHPDGLRIKQLRREIDGTWVLESRNPDKRAYPDERITPENVGLLKIIGRFVYRQGG</sequence>
<dbReference type="InterPro" id="IPR036286">
    <property type="entry name" value="LexA/Signal_pep-like_sf"/>
</dbReference>
<dbReference type="Gene3D" id="2.10.109.10">
    <property type="entry name" value="Umud Fragment, subunit A"/>
    <property type="match status" value="1"/>
</dbReference>
<dbReference type="InterPro" id="IPR015927">
    <property type="entry name" value="Peptidase_S24_S26A/B/C"/>
</dbReference>
<name>A0A318IMF8_9BURK</name>
<dbReference type="InterPro" id="IPR039418">
    <property type="entry name" value="LexA-like"/>
</dbReference>
<accession>A0A318IMF8</accession>
<proteinExistence type="predicted"/>
<protein>
    <submittedName>
        <fullName evidence="5">Phage repressor protein C with HTH and peptisase S24 domain</fullName>
    </submittedName>
</protein>
<dbReference type="AlphaFoldDB" id="A0A318IMF8"/>
<dbReference type="SUPFAM" id="SSF51306">
    <property type="entry name" value="LexA/Signal peptidase"/>
    <property type="match status" value="1"/>
</dbReference>
<keyword evidence="6" id="KW-1185">Reference proteome</keyword>
<gene>
    <name evidence="5" type="ORF">DFR42_12712</name>
</gene>
<dbReference type="PANTHER" id="PTHR40661">
    <property type="match status" value="1"/>
</dbReference>
<keyword evidence="3" id="KW-0804">Transcription</keyword>
<dbReference type="Pfam" id="PF00717">
    <property type="entry name" value="Peptidase_S24"/>
    <property type="match status" value="1"/>
</dbReference>
<dbReference type="CDD" id="cd06529">
    <property type="entry name" value="S24_LexA-like"/>
    <property type="match status" value="1"/>
</dbReference>
<dbReference type="RefSeq" id="WP_110258465.1">
    <property type="nucleotide sequence ID" value="NZ_QJKB01000027.1"/>
</dbReference>
<evidence type="ECO:0000256" key="1">
    <source>
        <dbReference type="ARBA" id="ARBA00023015"/>
    </source>
</evidence>
<dbReference type="GO" id="GO:0003677">
    <property type="term" value="F:DNA binding"/>
    <property type="evidence" value="ECO:0007669"/>
    <property type="project" value="UniProtKB-KW"/>
</dbReference>
<keyword evidence="2" id="KW-0238">DNA-binding</keyword>
<organism evidence="5 6">
    <name type="scientific">Undibacterium pigrum</name>
    <dbReference type="NCBI Taxonomy" id="401470"/>
    <lineage>
        <taxon>Bacteria</taxon>
        <taxon>Pseudomonadati</taxon>
        <taxon>Pseudomonadota</taxon>
        <taxon>Betaproteobacteria</taxon>
        <taxon>Burkholderiales</taxon>
        <taxon>Oxalobacteraceae</taxon>
        <taxon>Undibacterium</taxon>
    </lineage>
</organism>
<evidence type="ECO:0000256" key="2">
    <source>
        <dbReference type="ARBA" id="ARBA00023125"/>
    </source>
</evidence>
<dbReference type="PROSITE" id="PS50943">
    <property type="entry name" value="HTH_CROC1"/>
    <property type="match status" value="1"/>
</dbReference>
<evidence type="ECO:0000256" key="3">
    <source>
        <dbReference type="ARBA" id="ARBA00023163"/>
    </source>
</evidence>
<dbReference type="Proteomes" id="UP000247792">
    <property type="component" value="Unassembled WGS sequence"/>
</dbReference>
<dbReference type="InterPro" id="IPR001387">
    <property type="entry name" value="Cro/C1-type_HTH"/>
</dbReference>
<evidence type="ECO:0000313" key="5">
    <source>
        <dbReference type="EMBL" id="PXX33933.1"/>
    </source>
</evidence>
<dbReference type="OrthoDB" id="8613988at2"/>